<comment type="caution">
    <text evidence="2">The sequence shown here is derived from an EMBL/GenBank/DDBJ whole genome shotgun (WGS) entry which is preliminary data.</text>
</comment>
<dbReference type="Proteomes" id="UP000283530">
    <property type="component" value="Unassembled WGS sequence"/>
</dbReference>
<protein>
    <submittedName>
        <fullName evidence="2">Putative disease resistance RPP13-like protein 1</fullName>
    </submittedName>
</protein>
<gene>
    <name evidence="2" type="ORF">CKAN_01358300</name>
</gene>
<evidence type="ECO:0000313" key="3">
    <source>
        <dbReference type="Proteomes" id="UP000283530"/>
    </source>
</evidence>
<keyword evidence="3" id="KW-1185">Reference proteome</keyword>
<dbReference type="PANTHER" id="PTHR47186:SF3">
    <property type="entry name" value="OS09G0267800 PROTEIN"/>
    <property type="match status" value="1"/>
</dbReference>
<sequence length="432" mass="48873">MNENEATEVKLHEKIFLHSLSLHCEDKETLGDDEMKKMEGVFQGLRPPHSNLRDLKICNYAGSKFPTWLEDSAFSNLVKVELRGCKKCELLPGLGNLHSLEFLKIYAADAVKEVGSEFYGDGYDNVCFRNLEQLCFDSMLSWEKWELTEGHGDVMPSLKKLKIVRCHKLKALPDLLPNKLEEVVIEQCEEIVWMARNPLLRLEDLRLSGNRRGIFSNSLPDLPALKILDSIESSDKSLPSDGWGLLESLHTLNISYCPRLASLPDGLEQLKALRTLAILGCYQLLSLPEGLGQLEALQTIKIRHCYGLTSLLNGSGRFKALQNICIIRCTKLKSLSDGLVQLEALETVCVHDCTELQSLFGGFEQLKSLRSLDICDCPKLKPLSNLQHLTTLEELKIACCPVVTEQLEKEIEEDWRNLSHITRIVIDFQRIQ</sequence>
<dbReference type="STRING" id="337451.A0A3S3NC92"/>
<dbReference type="Gene3D" id="3.80.10.10">
    <property type="entry name" value="Ribonuclease Inhibitor"/>
    <property type="match status" value="3"/>
</dbReference>
<dbReference type="PANTHER" id="PTHR47186">
    <property type="entry name" value="LEUCINE-RICH REPEAT-CONTAINING PROTEIN 57"/>
    <property type="match status" value="1"/>
</dbReference>
<evidence type="ECO:0000313" key="2">
    <source>
        <dbReference type="EMBL" id="RWR84757.1"/>
    </source>
</evidence>
<accession>A0A3S3NC92</accession>
<name>A0A3S3NC92_9MAGN</name>
<proteinExistence type="predicted"/>
<dbReference type="SUPFAM" id="SSF52047">
    <property type="entry name" value="RNI-like"/>
    <property type="match status" value="1"/>
</dbReference>
<evidence type="ECO:0000259" key="1">
    <source>
        <dbReference type="Pfam" id="PF25019"/>
    </source>
</evidence>
<dbReference type="EMBL" id="QPKB01000005">
    <property type="protein sequence ID" value="RWR84757.1"/>
    <property type="molecule type" value="Genomic_DNA"/>
</dbReference>
<dbReference type="AlphaFoldDB" id="A0A3S3NC92"/>
<organism evidence="2 3">
    <name type="scientific">Cinnamomum micranthum f. kanehirae</name>
    <dbReference type="NCBI Taxonomy" id="337451"/>
    <lineage>
        <taxon>Eukaryota</taxon>
        <taxon>Viridiplantae</taxon>
        <taxon>Streptophyta</taxon>
        <taxon>Embryophyta</taxon>
        <taxon>Tracheophyta</taxon>
        <taxon>Spermatophyta</taxon>
        <taxon>Magnoliopsida</taxon>
        <taxon>Magnoliidae</taxon>
        <taxon>Laurales</taxon>
        <taxon>Lauraceae</taxon>
        <taxon>Cinnamomum</taxon>
    </lineage>
</organism>
<dbReference type="OrthoDB" id="1928346at2759"/>
<dbReference type="InterPro" id="IPR056789">
    <property type="entry name" value="LRR_R13L1-DRL21"/>
</dbReference>
<feature type="domain" description="R13L1/DRL21-like LRR repeat region" evidence="1">
    <location>
        <begin position="2"/>
        <end position="106"/>
    </location>
</feature>
<reference evidence="2 3" key="1">
    <citation type="journal article" date="2019" name="Nat. Plants">
        <title>Stout camphor tree genome fills gaps in understanding of flowering plant genome evolution.</title>
        <authorList>
            <person name="Chaw S.M."/>
            <person name="Liu Y.C."/>
            <person name="Wu Y.W."/>
            <person name="Wang H.Y."/>
            <person name="Lin C.I."/>
            <person name="Wu C.S."/>
            <person name="Ke H.M."/>
            <person name="Chang L.Y."/>
            <person name="Hsu C.Y."/>
            <person name="Yang H.T."/>
            <person name="Sudianto E."/>
            <person name="Hsu M.H."/>
            <person name="Wu K.P."/>
            <person name="Wang L.N."/>
            <person name="Leebens-Mack J.H."/>
            <person name="Tsai I.J."/>
        </authorList>
    </citation>
    <scope>NUCLEOTIDE SEQUENCE [LARGE SCALE GENOMIC DNA]</scope>
    <source>
        <strain evidence="3">cv. Chaw 1501</strain>
        <tissue evidence="2">Young leaves</tissue>
    </source>
</reference>
<dbReference type="Pfam" id="PF25019">
    <property type="entry name" value="LRR_R13L1-DRL21"/>
    <property type="match status" value="1"/>
</dbReference>
<dbReference type="InterPro" id="IPR032675">
    <property type="entry name" value="LRR_dom_sf"/>
</dbReference>